<evidence type="ECO:0000259" key="1">
    <source>
        <dbReference type="Pfam" id="PF02374"/>
    </source>
</evidence>
<dbReference type="SUPFAM" id="SSF52540">
    <property type="entry name" value="P-loop containing nucleoside triphosphate hydrolases"/>
    <property type="match status" value="1"/>
</dbReference>
<feature type="domain" description="ArsA/GET3 Anion-transporting ATPase-like" evidence="1">
    <location>
        <begin position="68"/>
        <end position="359"/>
    </location>
</feature>
<dbReference type="Gramene" id="OIV99318">
    <property type="protein sequence ID" value="OIV99318"/>
    <property type="gene ID" value="TanjilG_17128"/>
</dbReference>
<dbReference type="STRING" id="3871.A0A4P1R0T7"/>
<evidence type="ECO:0000313" key="3">
    <source>
        <dbReference type="Proteomes" id="UP000188354"/>
    </source>
</evidence>
<dbReference type="PANTHER" id="PTHR10803:SF17">
    <property type="entry name" value="ARSENICAL PUMP-DRIVING ATPASE-LIKE PROTEIN"/>
    <property type="match status" value="1"/>
</dbReference>
<dbReference type="Pfam" id="PF02374">
    <property type="entry name" value="ArsA_ATPase"/>
    <property type="match status" value="1"/>
</dbReference>
<proteinExistence type="predicted"/>
<dbReference type="GO" id="GO:0071816">
    <property type="term" value="P:tail-anchored membrane protein insertion into ER membrane"/>
    <property type="evidence" value="ECO:0007669"/>
    <property type="project" value="TreeGrafter"/>
</dbReference>
<reference evidence="2 3" key="1">
    <citation type="journal article" date="2017" name="Plant Biotechnol. J.">
        <title>A comprehensive draft genome sequence for lupin (Lupinus angustifolius), an emerging health food: insights into plant-microbe interactions and legume evolution.</title>
        <authorList>
            <person name="Hane J.K."/>
            <person name="Ming Y."/>
            <person name="Kamphuis L.G."/>
            <person name="Nelson M.N."/>
            <person name="Garg G."/>
            <person name="Atkins C.A."/>
            <person name="Bayer P.E."/>
            <person name="Bravo A."/>
            <person name="Bringans S."/>
            <person name="Cannon S."/>
            <person name="Edwards D."/>
            <person name="Foley R."/>
            <person name="Gao L.L."/>
            <person name="Harrison M.J."/>
            <person name="Huang W."/>
            <person name="Hurgobin B."/>
            <person name="Li S."/>
            <person name="Liu C.W."/>
            <person name="McGrath A."/>
            <person name="Morahan G."/>
            <person name="Murray J."/>
            <person name="Weller J."/>
            <person name="Jian J."/>
            <person name="Singh K.B."/>
        </authorList>
    </citation>
    <scope>NUCLEOTIDE SEQUENCE [LARGE SCALE GENOMIC DNA]</scope>
    <source>
        <strain evidence="3">cv. Tanjil</strain>
        <tissue evidence="2">Whole plant</tissue>
    </source>
</reference>
<dbReference type="GO" id="GO:0043529">
    <property type="term" value="C:GET complex"/>
    <property type="evidence" value="ECO:0007669"/>
    <property type="project" value="TreeGrafter"/>
</dbReference>
<organism evidence="2 3">
    <name type="scientific">Lupinus angustifolius</name>
    <name type="common">Narrow-leaved blue lupine</name>
    <dbReference type="NCBI Taxonomy" id="3871"/>
    <lineage>
        <taxon>Eukaryota</taxon>
        <taxon>Viridiplantae</taxon>
        <taxon>Streptophyta</taxon>
        <taxon>Embryophyta</taxon>
        <taxon>Tracheophyta</taxon>
        <taxon>Spermatophyta</taxon>
        <taxon>Magnoliopsida</taxon>
        <taxon>eudicotyledons</taxon>
        <taxon>Gunneridae</taxon>
        <taxon>Pentapetalae</taxon>
        <taxon>rosids</taxon>
        <taxon>fabids</taxon>
        <taxon>Fabales</taxon>
        <taxon>Fabaceae</taxon>
        <taxon>Papilionoideae</taxon>
        <taxon>50 kb inversion clade</taxon>
        <taxon>genistoids sensu lato</taxon>
        <taxon>core genistoids</taxon>
        <taxon>Genisteae</taxon>
        <taxon>Lupinus</taxon>
    </lineage>
</organism>
<sequence>MAAFLGHILKIQKHSFLCNITRNFYTISSSSLHQTPFTLTTLSQVRLLGTSAEGVCGFDEMVGGKQRKYYMLGGKGGVGKTSCAASLAVRFANHGHPTMVVSTDPAHSLSDSFAQDLTGGRLVPVEGLNSPLYALEINPEKSMEEFSTATQKLGGGGVKNIMQSMGLGMFADQVMQFLESQEYSMFSRIVFDTAPTGHTLRLLSLPDFLDGSIGKVMKLKAKLGSVMKSLFGKEEPPKDTSELDKLKANVAKIRDLFHDPETTEFIIVTIPTVMAISESSRLHSSLKKEGVPVKRLIVNQVLPPTSDCKFCSMKRKDQMRAIETIREDSELGGLRLCQAPLVDMEIRGVPALTFMGNMLWR</sequence>
<dbReference type="AlphaFoldDB" id="A0A4P1R0T7"/>
<dbReference type="CDD" id="cd02035">
    <property type="entry name" value="ArsA"/>
    <property type="match status" value="1"/>
</dbReference>
<accession>A0A4P1R0T7</accession>
<keyword evidence="3" id="KW-1185">Reference proteome</keyword>
<name>A0A4P1R0T7_LUPAN</name>
<dbReference type="EMBL" id="CM007373">
    <property type="protein sequence ID" value="OIV99318.1"/>
    <property type="molecule type" value="Genomic_DNA"/>
</dbReference>
<dbReference type="NCBIfam" id="TIGR00345">
    <property type="entry name" value="GET3_arsA_TRC40"/>
    <property type="match status" value="1"/>
</dbReference>
<dbReference type="Gene3D" id="3.40.50.300">
    <property type="entry name" value="P-loop containing nucleotide triphosphate hydrolases"/>
    <property type="match status" value="1"/>
</dbReference>
<gene>
    <name evidence="2" type="ORF">TanjilG_17128</name>
</gene>
<dbReference type="GO" id="GO:0016887">
    <property type="term" value="F:ATP hydrolysis activity"/>
    <property type="evidence" value="ECO:0007669"/>
    <property type="project" value="InterPro"/>
</dbReference>
<dbReference type="Proteomes" id="UP000188354">
    <property type="component" value="Chromosome LG13"/>
</dbReference>
<dbReference type="InterPro" id="IPR025723">
    <property type="entry name" value="ArsA/GET3_ATPase-like"/>
</dbReference>
<protein>
    <recommendedName>
        <fullName evidence="1">ArsA/GET3 Anion-transporting ATPase-like domain-containing protein</fullName>
    </recommendedName>
</protein>
<dbReference type="PANTHER" id="PTHR10803">
    <property type="entry name" value="ARSENICAL PUMP-DRIVING ATPASE ARSENITE-TRANSLOCATING ATPASE"/>
    <property type="match status" value="1"/>
</dbReference>
<dbReference type="InterPro" id="IPR027417">
    <property type="entry name" value="P-loop_NTPase"/>
</dbReference>
<dbReference type="GO" id="GO:0005524">
    <property type="term" value="F:ATP binding"/>
    <property type="evidence" value="ECO:0007669"/>
    <property type="project" value="InterPro"/>
</dbReference>
<evidence type="ECO:0000313" key="2">
    <source>
        <dbReference type="EMBL" id="OIV99318.1"/>
    </source>
</evidence>
<dbReference type="InterPro" id="IPR016300">
    <property type="entry name" value="ATPase_ArsA/GET3"/>
</dbReference>